<dbReference type="EMBL" id="JACXVP010000009">
    <property type="protein sequence ID" value="KAG5586800.1"/>
    <property type="molecule type" value="Genomic_DNA"/>
</dbReference>
<feature type="region of interest" description="Disordered" evidence="1">
    <location>
        <begin position="55"/>
        <end position="92"/>
    </location>
</feature>
<proteinExistence type="predicted"/>
<reference evidence="2 3" key="1">
    <citation type="submission" date="2020-09" db="EMBL/GenBank/DDBJ databases">
        <title>De no assembly of potato wild relative species, Solanum commersonii.</title>
        <authorList>
            <person name="Cho K."/>
        </authorList>
    </citation>
    <scope>NUCLEOTIDE SEQUENCE [LARGE SCALE GENOMIC DNA]</scope>
    <source>
        <strain evidence="2">LZ3.2</strain>
        <tissue evidence="2">Leaf</tissue>
    </source>
</reference>
<feature type="compositionally biased region" description="Pro residues" evidence="1">
    <location>
        <begin position="80"/>
        <end position="89"/>
    </location>
</feature>
<name>A0A9J5XIK2_SOLCO</name>
<feature type="compositionally biased region" description="Polar residues" evidence="1">
    <location>
        <begin position="170"/>
        <end position="186"/>
    </location>
</feature>
<sequence length="381" mass="41890">MILPLVSYNFGAEVLAWLEPGSQDIRNLNTSIAKPLIAYSDDDNSSILIALPSAPASPDVQSHGEKNYSTDTSLTSLPKDPSPTRPPSPLMAFTSGDPFTPSLSPHYSELPNPNPFLSSSLPPIETPIPTITNTVQSPSPTLPPYQYLDDIPLSVLHPQKPCRPHKHSAVKQTSLRTPLTRSVSQDQMKEALDSSIKRHRVNKSHVYPPSSPFMLDSESKEILASLLSVSFPQSQKPSKRDLFLDVKLLVFEKKLVDFYTNLTILERNVITSTVNGVELVFDHIKLGEILKIPTNGLADVQEFSMPLGEGTSLTREDMLTRFSLAKCELLVEPDQTPIASPWASRPVASLLRGLKTARDQIVALQFENASLCTDLTMSQGK</sequence>
<accession>A0A9J5XIK2</accession>
<dbReference type="AlphaFoldDB" id="A0A9J5XIK2"/>
<dbReference type="OrthoDB" id="1324984at2759"/>
<keyword evidence="3" id="KW-1185">Reference proteome</keyword>
<protein>
    <submittedName>
        <fullName evidence="2">Uncharacterized protein</fullName>
    </submittedName>
</protein>
<dbReference type="Proteomes" id="UP000824120">
    <property type="component" value="Chromosome 9"/>
</dbReference>
<comment type="caution">
    <text evidence="2">The sequence shown here is derived from an EMBL/GenBank/DDBJ whole genome shotgun (WGS) entry which is preliminary data.</text>
</comment>
<organism evidence="2 3">
    <name type="scientific">Solanum commersonii</name>
    <name type="common">Commerson's wild potato</name>
    <name type="synonym">Commerson's nightshade</name>
    <dbReference type="NCBI Taxonomy" id="4109"/>
    <lineage>
        <taxon>Eukaryota</taxon>
        <taxon>Viridiplantae</taxon>
        <taxon>Streptophyta</taxon>
        <taxon>Embryophyta</taxon>
        <taxon>Tracheophyta</taxon>
        <taxon>Spermatophyta</taxon>
        <taxon>Magnoliopsida</taxon>
        <taxon>eudicotyledons</taxon>
        <taxon>Gunneridae</taxon>
        <taxon>Pentapetalae</taxon>
        <taxon>asterids</taxon>
        <taxon>lamiids</taxon>
        <taxon>Solanales</taxon>
        <taxon>Solanaceae</taxon>
        <taxon>Solanoideae</taxon>
        <taxon>Solaneae</taxon>
        <taxon>Solanum</taxon>
    </lineage>
</organism>
<evidence type="ECO:0000256" key="1">
    <source>
        <dbReference type="SAM" id="MobiDB-lite"/>
    </source>
</evidence>
<gene>
    <name evidence="2" type="ORF">H5410_047234</name>
</gene>
<evidence type="ECO:0000313" key="3">
    <source>
        <dbReference type="Proteomes" id="UP000824120"/>
    </source>
</evidence>
<evidence type="ECO:0000313" key="2">
    <source>
        <dbReference type="EMBL" id="KAG5586800.1"/>
    </source>
</evidence>
<feature type="region of interest" description="Disordered" evidence="1">
    <location>
        <begin position="161"/>
        <end position="186"/>
    </location>
</feature>